<dbReference type="OrthoDB" id="7873913at2"/>
<reference evidence="2 3" key="1">
    <citation type="journal article" date="2017" name="Int. J. Syst. Evol. Microbiol.">
        <title>Roseitalea porphyridii gen. nov., sp. nov., isolated from a red alga, and reclassification of Hoeflea suaedae Chung et al. 2013 as Pseudohoeflea suaedae gen. nov., comb. nov.</title>
        <authorList>
            <person name="Hyeon J.W."/>
            <person name="Jeong S.E."/>
            <person name="Baek K."/>
            <person name="Jeon C.O."/>
        </authorList>
    </citation>
    <scope>NUCLEOTIDE SEQUENCE [LARGE SCALE GENOMIC DNA]</scope>
    <source>
        <strain evidence="2 3">MA7-20</strain>
    </source>
</reference>
<sequence length="173" mass="19074">MTTYLAGCPMTATDMRICEALRDQLSGTGSALLPLLEDKIDSAVLVADDRIDPRVVTLNSRVLFGVDDEPPQTRILVRSAFRHGLIGLTLPITAPRGLALLGLRRGQRYAFGEHGTTRTIFVEDVPFQPQARRFMRDVEPARDEPAPIVDLEAARNARRTGDRSRTGTTCRSS</sequence>
<evidence type="ECO:0000313" key="2">
    <source>
        <dbReference type="EMBL" id="QBK31633.1"/>
    </source>
</evidence>
<organism evidence="2 3">
    <name type="scientific">Roseitalea porphyridii</name>
    <dbReference type="NCBI Taxonomy" id="1852022"/>
    <lineage>
        <taxon>Bacteria</taxon>
        <taxon>Pseudomonadati</taxon>
        <taxon>Pseudomonadota</taxon>
        <taxon>Alphaproteobacteria</taxon>
        <taxon>Hyphomicrobiales</taxon>
        <taxon>Ahrensiaceae</taxon>
        <taxon>Roseitalea</taxon>
    </lineage>
</organism>
<keyword evidence="3" id="KW-1185">Reference proteome</keyword>
<dbReference type="GO" id="GO:0016301">
    <property type="term" value="F:kinase activity"/>
    <property type="evidence" value="ECO:0007669"/>
    <property type="project" value="UniProtKB-KW"/>
</dbReference>
<dbReference type="KEGG" id="rpod:E0E05_14085"/>
<proteinExistence type="predicted"/>
<name>A0A4P6V401_9HYPH</name>
<protein>
    <submittedName>
        <fullName evidence="2">Nucleoside-diphosphate kinase</fullName>
    </submittedName>
</protein>
<dbReference type="Proteomes" id="UP000293719">
    <property type="component" value="Chromosome"/>
</dbReference>
<dbReference type="AlphaFoldDB" id="A0A4P6V401"/>
<accession>A0A4P6V401</accession>
<feature type="compositionally biased region" description="Basic and acidic residues" evidence="1">
    <location>
        <begin position="152"/>
        <end position="165"/>
    </location>
</feature>
<feature type="region of interest" description="Disordered" evidence="1">
    <location>
        <begin position="145"/>
        <end position="173"/>
    </location>
</feature>
<dbReference type="EMBL" id="CP036532">
    <property type="protein sequence ID" value="QBK31633.1"/>
    <property type="molecule type" value="Genomic_DNA"/>
</dbReference>
<dbReference type="GO" id="GO:0003677">
    <property type="term" value="F:DNA binding"/>
    <property type="evidence" value="ECO:0007669"/>
    <property type="project" value="InterPro"/>
</dbReference>
<dbReference type="GeneID" id="90768432"/>
<keyword evidence="2" id="KW-0808">Transferase</keyword>
<keyword evidence="2" id="KW-0418">Kinase</keyword>
<dbReference type="Gene3D" id="3.10.50.30">
    <property type="entry name" value="Transcription elongation factor, GreA/GreB, C-terminal domain"/>
    <property type="match status" value="1"/>
</dbReference>
<evidence type="ECO:0000313" key="3">
    <source>
        <dbReference type="Proteomes" id="UP000293719"/>
    </source>
</evidence>
<dbReference type="InterPro" id="IPR036953">
    <property type="entry name" value="GreA/GreB_C_sf"/>
</dbReference>
<evidence type="ECO:0000256" key="1">
    <source>
        <dbReference type="SAM" id="MobiDB-lite"/>
    </source>
</evidence>
<dbReference type="GO" id="GO:0032784">
    <property type="term" value="P:regulation of DNA-templated transcription elongation"/>
    <property type="evidence" value="ECO:0007669"/>
    <property type="project" value="InterPro"/>
</dbReference>
<gene>
    <name evidence="2" type="ORF">E0E05_14085</name>
</gene>
<dbReference type="RefSeq" id="WP_131617290.1">
    <property type="nucleotide sequence ID" value="NZ_CP036532.1"/>
</dbReference>